<protein>
    <submittedName>
        <fullName evidence="2">Global nucleic acid-binding transcriptional dual regulator</fullName>
    </submittedName>
</protein>
<reference evidence="2 3" key="1">
    <citation type="submission" date="2018-06" db="EMBL/GenBank/DDBJ databases">
        <authorList>
            <consortium name="Pathogen Informatics"/>
            <person name="Doyle S."/>
        </authorList>
    </citation>
    <scope>NUCLEOTIDE SEQUENCE [LARGE SCALE GENOMIC DNA]</scope>
    <source>
        <strain evidence="2 3">NCTC8500</strain>
    </source>
</reference>
<feature type="domain" description="DNA-binding protein H-NS-like N-terminal" evidence="1">
    <location>
        <begin position="11"/>
        <end position="52"/>
    </location>
</feature>
<organism evidence="2 3">
    <name type="scientific">Escherichia coli</name>
    <dbReference type="NCBI Taxonomy" id="562"/>
    <lineage>
        <taxon>Bacteria</taxon>
        <taxon>Pseudomonadati</taxon>
        <taxon>Pseudomonadota</taxon>
        <taxon>Gammaproteobacteria</taxon>
        <taxon>Enterobacterales</taxon>
        <taxon>Enterobacteriaceae</taxon>
        <taxon>Escherichia</taxon>
    </lineage>
</organism>
<sequence length="104" mass="12418">MCKLTKEEEYSIISRTMTNIRSLRTYVRELDFEQLLDMQEKLNTVIEDAVKMLNEKRLNVRNWKLNVNRYLSTSFLWGLARKNGRVQFLLLQGQRKPNENPKAV</sequence>
<proteinExistence type="predicted"/>
<dbReference type="SUPFAM" id="SSF81273">
    <property type="entry name" value="H-NS histone-like proteins"/>
    <property type="match status" value="1"/>
</dbReference>
<accession>A0A377DMQ5</accession>
<evidence type="ECO:0000313" key="2">
    <source>
        <dbReference type="EMBL" id="STM37101.1"/>
    </source>
</evidence>
<dbReference type="Pfam" id="PF22470">
    <property type="entry name" value="Histone_HNS_N"/>
    <property type="match status" value="1"/>
</dbReference>
<name>A0A377DMQ5_ECOLX</name>
<dbReference type="Gene3D" id="1.10.287.1050">
    <property type="entry name" value="H-NS histone-like proteins"/>
    <property type="match status" value="1"/>
</dbReference>
<dbReference type="InterPro" id="IPR027454">
    <property type="entry name" value="Histone_HNS_N"/>
</dbReference>
<dbReference type="AlphaFoldDB" id="A0A377DMQ5"/>
<evidence type="ECO:0000313" key="3">
    <source>
        <dbReference type="Proteomes" id="UP000254429"/>
    </source>
</evidence>
<dbReference type="GO" id="GO:0046983">
    <property type="term" value="F:protein dimerization activity"/>
    <property type="evidence" value="ECO:0007669"/>
    <property type="project" value="InterPro"/>
</dbReference>
<evidence type="ECO:0000259" key="1">
    <source>
        <dbReference type="Pfam" id="PF22470"/>
    </source>
</evidence>
<gene>
    <name evidence="2" type="primary">hns_1</name>
    <name evidence="2" type="ORF">NCTC8500_00819</name>
</gene>
<dbReference type="InterPro" id="IPR054180">
    <property type="entry name" value="H-NS-like_N"/>
</dbReference>
<dbReference type="EMBL" id="UGFG01000001">
    <property type="protein sequence ID" value="STM37101.1"/>
    <property type="molecule type" value="Genomic_DNA"/>
</dbReference>
<dbReference type="Proteomes" id="UP000254429">
    <property type="component" value="Unassembled WGS sequence"/>
</dbReference>